<dbReference type="PROSITE" id="PS50006">
    <property type="entry name" value="FHA_DOMAIN"/>
    <property type="match status" value="1"/>
</dbReference>
<dbReference type="FunFam" id="2.60.200.20:FF:000022">
    <property type="entry name" value="E3 ubiquitin-protein ligase CHFR isoform X2"/>
    <property type="match status" value="1"/>
</dbReference>
<dbReference type="SMART" id="SM00240">
    <property type="entry name" value="FHA"/>
    <property type="match status" value="1"/>
</dbReference>
<keyword evidence="8" id="KW-0808">Transferase</keyword>
<comment type="similarity">
    <text evidence="4">Belongs to the CHFR family.</text>
</comment>
<dbReference type="PROSITE" id="PS00518">
    <property type="entry name" value="ZF_RING_1"/>
    <property type="match status" value="1"/>
</dbReference>
<comment type="subcellular location">
    <subcellularLocation>
        <location evidence="2">Nucleus</location>
        <location evidence="2">PML body</location>
    </subcellularLocation>
</comment>
<reference evidence="22" key="1">
    <citation type="submission" date="2021-04" db="EMBL/GenBank/DDBJ databases">
        <authorList>
            <consortium name="Wellcome Sanger Institute Data Sharing"/>
        </authorList>
    </citation>
    <scope>NUCLEOTIDE SEQUENCE [LARGE SCALE GENOMIC DNA]</scope>
</reference>
<dbReference type="Ensembl" id="ENSSAUT00010000623.1">
    <property type="protein sequence ID" value="ENSSAUP00010000584.1"/>
    <property type="gene ID" value="ENSSAUG00010000327.1"/>
</dbReference>
<dbReference type="InterPro" id="IPR000253">
    <property type="entry name" value="FHA_dom"/>
</dbReference>
<dbReference type="GO" id="GO:0016567">
    <property type="term" value="P:protein ubiquitination"/>
    <property type="evidence" value="ECO:0007669"/>
    <property type="project" value="UniProtKB-UniPathway"/>
</dbReference>
<dbReference type="PANTHER" id="PTHR16079">
    <property type="entry name" value="UBIQUITIN LIGASE PROTEIN CHFR"/>
    <property type="match status" value="1"/>
</dbReference>
<dbReference type="EC" id="2.3.2.27" evidence="5"/>
<reference evidence="22" key="2">
    <citation type="submission" date="2025-08" db="UniProtKB">
        <authorList>
            <consortium name="Ensembl"/>
        </authorList>
    </citation>
    <scope>IDENTIFICATION</scope>
</reference>
<dbReference type="PROSITE" id="PS50089">
    <property type="entry name" value="ZF_RING_2"/>
    <property type="match status" value="1"/>
</dbReference>
<dbReference type="PANTHER" id="PTHR16079:SF4">
    <property type="entry name" value="E3 UBIQUITIN-PROTEIN LIGASE CHFR"/>
    <property type="match status" value="1"/>
</dbReference>
<feature type="domain" description="RING-type" evidence="21">
    <location>
        <begin position="236"/>
        <end position="275"/>
    </location>
</feature>
<feature type="domain" description="FHA" evidence="20">
    <location>
        <begin position="29"/>
        <end position="80"/>
    </location>
</feature>
<keyword evidence="9" id="KW-0479">Metal-binding</keyword>
<dbReference type="GO" id="GO:0008270">
    <property type="term" value="F:zinc ion binding"/>
    <property type="evidence" value="ECO:0007669"/>
    <property type="project" value="UniProtKB-KW"/>
</dbReference>
<reference evidence="22" key="3">
    <citation type="submission" date="2025-09" db="UniProtKB">
        <authorList>
            <consortium name="Ensembl"/>
        </authorList>
    </citation>
    <scope>IDENTIFICATION</scope>
</reference>
<evidence type="ECO:0000313" key="22">
    <source>
        <dbReference type="Ensembl" id="ENSSAUP00010000584.1"/>
    </source>
</evidence>
<dbReference type="AlphaFoldDB" id="A0A671TFB7"/>
<dbReference type="GO" id="GO:0016605">
    <property type="term" value="C:PML body"/>
    <property type="evidence" value="ECO:0007669"/>
    <property type="project" value="UniProtKB-SubCell"/>
</dbReference>
<accession>A0A671TFB7</accession>
<evidence type="ECO:0000256" key="3">
    <source>
        <dbReference type="ARBA" id="ARBA00004906"/>
    </source>
</evidence>
<keyword evidence="12" id="KW-0833">Ubl conjugation pathway</keyword>
<sequence length="589" mass="66393">MDSYKRGRPWGKLVKVDSSETVLLFNRECTVGRKKGCYLSFPANKLVSGEHCKIVQDEGSGLAWLEDMSTNGTVINMSKLVKKQTHMLQNGDVIYFVYRKSEPEQNMDRLAHSPTPVPHSEMSLSVEPVMLTKAPRDPTQEEPQPSTSASHFCIESPTSCGPMATTACPASGRFSAKTLLMRDRVIVFTDKDYNPGLPHTSHTEVVSSTKGSAGSVLSKPPMEGTKTDKMEETLTCVICQDLLHDCVSLQPCMHVFCAACYSGWMERSSLCPTCRCPVERIHKNHILNNLVEAYLIQHPEKCRSEEDLKSMDSRNKITQDMLQPKVERSFSDEEGSSDYLFELSDNDSDSSDISQPLVMCRQCPGYRREISQVLFESIFGPSSCLKHFSALILSAVPHEYRCPPQGCHLICTCCLQPMPDRRAEPNSQQVIAQQCVLCHRPFCHMYWGCQRIGCQGCLARFSELNLTNKCLDGALNNNNYESEVLQNYLTSKGKSWRDLLQEALRSLQQGHYHPTDCRVSADAILCYCCGLRAFKELAYKYRQNIPSSELPAAVISRPDCYWGRNCRTQVKAHHAVKFNHICEQTRFKS</sequence>
<dbReference type="InterPro" id="IPR008984">
    <property type="entry name" value="SMAD_FHA_dom_sf"/>
</dbReference>
<keyword evidence="15" id="KW-0131">Cell cycle</keyword>
<evidence type="ECO:0000256" key="5">
    <source>
        <dbReference type="ARBA" id="ARBA00012483"/>
    </source>
</evidence>
<dbReference type="InterPro" id="IPR001841">
    <property type="entry name" value="Znf_RING"/>
</dbReference>
<evidence type="ECO:0000256" key="12">
    <source>
        <dbReference type="ARBA" id="ARBA00022786"/>
    </source>
</evidence>
<dbReference type="SUPFAM" id="SSF57850">
    <property type="entry name" value="RING/U-box"/>
    <property type="match status" value="1"/>
</dbReference>
<dbReference type="GeneTree" id="ENSGT00400000022306"/>
<dbReference type="Proteomes" id="UP000472265">
    <property type="component" value="Chromosome 5"/>
</dbReference>
<evidence type="ECO:0000256" key="14">
    <source>
        <dbReference type="ARBA" id="ARBA00023242"/>
    </source>
</evidence>
<keyword evidence="14" id="KW-0539">Nucleus</keyword>
<dbReference type="GO" id="GO:0006511">
    <property type="term" value="P:ubiquitin-dependent protein catabolic process"/>
    <property type="evidence" value="ECO:0007669"/>
    <property type="project" value="TreeGrafter"/>
</dbReference>
<dbReference type="GO" id="GO:0061630">
    <property type="term" value="F:ubiquitin protein ligase activity"/>
    <property type="evidence" value="ECO:0007669"/>
    <property type="project" value="UniProtKB-EC"/>
</dbReference>
<dbReference type="InterPro" id="IPR040909">
    <property type="entry name" value="CHFR_Znf-CRD"/>
</dbReference>
<dbReference type="CDD" id="cd16503">
    <property type="entry name" value="RING-HC_CHFR"/>
    <property type="match status" value="1"/>
</dbReference>
<dbReference type="Gene3D" id="3.30.40.140">
    <property type="match status" value="1"/>
</dbReference>
<feature type="region of interest" description="Disordered" evidence="19">
    <location>
        <begin position="199"/>
        <end position="225"/>
    </location>
</feature>
<dbReference type="Pfam" id="PF13923">
    <property type="entry name" value="zf-C3HC4_2"/>
    <property type="match status" value="1"/>
</dbReference>
<evidence type="ECO:0000256" key="7">
    <source>
        <dbReference type="ARBA" id="ARBA00022618"/>
    </source>
</evidence>
<dbReference type="InterPro" id="IPR052256">
    <property type="entry name" value="E3_ubiquitin-ligase_CHFR"/>
</dbReference>
<evidence type="ECO:0000256" key="6">
    <source>
        <dbReference type="ARBA" id="ARBA00017908"/>
    </source>
</evidence>
<evidence type="ECO:0000256" key="13">
    <source>
        <dbReference type="ARBA" id="ARBA00022833"/>
    </source>
</evidence>
<evidence type="ECO:0000256" key="17">
    <source>
        <dbReference type="ARBA" id="ARBA00031332"/>
    </source>
</evidence>
<keyword evidence="23" id="KW-1185">Reference proteome</keyword>
<dbReference type="SMART" id="SM00184">
    <property type="entry name" value="RING"/>
    <property type="match status" value="1"/>
</dbReference>
<dbReference type="SUPFAM" id="SSF49879">
    <property type="entry name" value="SMAD/FHA domain"/>
    <property type="match status" value="1"/>
</dbReference>
<evidence type="ECO:0000256" key="19">
    <source>
        <dbReference type="SAM" id="MobiDB-lite"/>
    </source>
</evidence>
<evidence type="ECO:0000256" key="4">
    <source>
        <dbReference type="ARBA" id="ARBA00005797"/>
    </source>
</evidence>
<evidence type="ECO:0000256" key="1">
    <source>
        <dbReference type="ARBA" id="ARBA00000900"/>
    </source>
</evidence>
<dbReference type="Pfam" id="PF17979">
    <property type="entry name" value="zf-CRD"/>
    <property type="match status" value="1"/>
</dbReference>
<dbReference type="CDD" id="cd22672">
    <property type="entry name" value="FHA_CHFR"/>
    <property type="match status" value="1"/>
</dbReference>
<dbReference type="Gene3D" id="2.60.200.20">
    <property type="match status" value="1"/>
</dbReference>
<dbReference type="InterPro" id="IPR017907">
    <property type="entry name" value="Znf_RING_CS"/>
</dbReference>
<organism evidence="22 23">
    <name type="scientific">Sparus aurata</name>
    <name type="common">Gilthead sea bream</name>
    <dbReference type="NCBI Taxonomy" id="8175"/>
    <lineage>
        <taxon>Eukaryota</taxon>
        <taxon>Metazoa</taxon>
        <taxon>Chordata</taxon>
        <taxon>Craniata</taxon>
        <taxon>Vertebrata</taxon>
        <taxon>Euteleostomi</taxon>
        <taxon>Actinopterygii</taxon>
        <taxon>Neopterygii</taxon>
        <taxon>Teleostei</taxon>
        <taxon>Neoteleostei</taxon>
        <taxon>Acanthomorphata</taxon>
        <taxon>Eupercaria</taxon>
        <taxon>Spariformes</taxon>
        <taxon>Sparidae</taxon>
        <taxon>Sparus</taxon>
    </lineage>
</organism>
<evidence type="ECO:0000256" key="11">
    <source>
        <dbReference type="ARBA" id="ARBA00022776"/>
    </source>
</evidence>
<evidence type="ECO:0000256" key="16">
    <source>
        <dbReference type="ARBA" id="ARBA00029800"/>
    </source>
</evidence>
<keyword evidence="7" id="KW-0132">Cell division</keyword>
<evidence type="ECO:0000256" key="2">
    <source>
        <dbReference type="ARBA" id="ARBA00004322"/>
    </source>
</evidence>
<keyword evidence="10 18" id="KW-0863">Zinc-finger</keyword>
<dbReference type="Pfam" id="PF00498">
    <property type="entry name" value="FHA"/>
    <property type="match status" value="1"/>
</dbReference>
<evidence type="ECO:0000256" key="8">
    <source>
        <dbReference type="ARBA" id="ARBA00022679"/>
    </source>
</evidence>
<dbReference type="InterPro" id="IPR013083">
    <property type="entry name" value="Znf_RING/FYVE/PHD"/>
</dbReference>
<protein>
    <recommendedName>
        <fullName evidence="6">E3 ubiquitin-protein ligase CHFR</fullName>
        <ecNumber evidence="5">2.3.2.27</ecNumber>
    </recommendedName>
    <alternativeName>
        <fullName evidence="17">Checkpoint with forkhead and RING finger domains protein</fullName>
    </alternativeName>
    <alternativeName>
        <fullName evidence="16">RING-type E3 ubiquitin transferase CHFR</fullName>
    </alternativeName>
</protein>
<feature type="compositionally biased region" description="Polar residues" evidence="19">
    <location>
        <begin position="203"/>
        <end position="212"/>
    </location>
</feature>
<name>A0A671TFB7_SPAAU</name>
<keyword evidence="13" id="KW-0862">Zinc</keyword>
<evidence type="ECO:0000259" key="20">
    <source>
        <dbReference type="PROSITE" id="PS50006"/>
    </source>
</evidence>
<dbReference type="FunFam" id="3.30.40.140:FF:000001">
    <property type="entry name" value="E3 ubiquitin-protein ligase CHFR isoform X1"/>
    <property type="match status" value="1"/>
</dbReference>
<evidence type="ECO:0000256" key="9">
    <source>
        <dbReference type="ARBA" id="ARBA00022723"/>
    </source>
</evidence>
<comment type="catalytic activity">
    <reaction evidence="1">
        <text>S-ubiquitinyl-[E2 ubiquitin-conjugating enzyme]-L-cysteine + [acceptor protein]-L-lysine = [E2 ubiquitin-conjugating enzyme]-L-cysteine + N(6)-ubiquitinyl-[acceptor protein]-L-lysine.</text>
        <dbReference type="EC" id="2.3.2.27"/>
    </reaction>
</comment>
<evidence type="ECO:0000313" key="23">
    <source>
        <dbReference type="Proteomes" id="UP000472265"/>
    </source>
</evidence>
<dbReference type="FunFam" id="3.30.40.10:FF:000203">
    <property type="entry name" value="E3 ubiquitin-protein ligase CHFR isoform X1"/>
    <property type="match status" value="1"/>
</dbReference>
<comment type="pathway">
    <text evidence="3">Protein modification; protein ubiquitination.</text>
</comment>
<evidence type="ECO:0000256" key="18">
    <source>
        <dbReference type="PROSITE-ProRule" id="PRU00175"/>
    </source>
</evidence>
<dbReference type="Gene3D" id="3.30.40.10">
    <property type="entry name" value="Zinc/RING finger domain, C3HC4 (zinc finger)"/>
    <property type="match status" value="1"/>
</dbReference>
<evidence type="ECO:0000256" key="10">
    <source>
        <dbReference type="ARBA" id="ARBA00022771"/>
    </source>
</evidence>
<keyword evidence="11" id="KW-0498">Mitosis</keyword>
<evidence type="ECO:0000256" key="15">
    <source>
        <dbReference type="ARBA" id="ARBA00023306"/>
    </source>
</evidence>
<proteinExistence type="inferred from homology"/>
<evidence type="ECO:0000259" key="21">
    <source>
        <dbReference type="PROSITE" id="PS50089"/>
    </source>
</evidence>
<dbReference type="GO" id="GO:0051301">
    <property type="term" value="P:cell division"/>
    <property type="evidence" value="ECO:0007669"/>
    <property type="project" value="UniProtKB-KW"/>
</dbReference>
<dbReference type="UniPathway" id="UPA00143"/>
<gene>
    <name evidence="22" type="primary">CHFR</name>
    <name evidence="22" type="synonym">chfr</name>
</gene>